<evidence type="ECO:0000256" key="8">
    <source>
        <dbReference type="ARBA" id="ARBA00022990"/>
    </source>
</evidence>
<dbReference type="PANTHER" id="PTHR22807">
    <property type="entry name" value="NOP2 YEAST -RELATED NOL1/NOP2/FMU SUN DOMAIN-CONTAINING"/>
    <property type="match status" value="1"/>
</dbReference>
<dbReference type="Proteomes" id="UP001066276">
    <property type="component" value="Chromosome 3_1"/>
</dbReference>
<feature type="binding site" evidence="12">
    <location>
        <begin position="233"/>
        <end position="239"/>
    </location>
    <ligand>
        <name>S-adenosyl-L-methionine</name>
        <dbReference type="ChEBI" id="CHEBI:59789"/>
    </ligand>
</feature>
<feature type="binding site" evidence="12">
    <location>
        <position position="304"/>
    </location>
    <ligand>
        <name>S-adenosyl-L-methionine</name>
        <dbReference type="ChEBI" id="CHEBI:59789"/>
    </ligand>
</feature>
<feature type="compositionally biased region" description="Basic residues" evidence="13">
    <location>
        <begin position="460"/>
        <end position="470"/>
    </location>
</feature>
<dbReference type="InterPro" id="IPR048889">
    <property type="entry name" value="NSUN5_RCM1_N"/>
</dbReference>
<dbReference type="Gene3D" id="3.30.70.1170">
    <property type="entry name" value="Sun protein, domain 3"/>
    <property type="match status" value="1"/>
</dbReference>
<evidence type="ECO:0000259" key="14">
    <source>
        <dbReference type="PROSITE" id="PS51686"/>
    </source>
</evidence>
<comment type="subcellular location">
    <subcellularLocation>
        <location evidence="1">Nucleus</location>
        <location evidence="1">Nucleolus</location>
    </subcellularLocation>
</comment>
<dbReference type="PRINTS" id="PR02008">
    <property type="entry name" value="RCMTFAMILY"/>
</dbReference>
<dbReference type="InterPro" id="IPR049561">
    <property type="entry name" value="NSUN5_7_fdxn-like"/>
</dbReference>
<evidence type="ECO:0000256" key="1">
    <source>
        <dbReference type="ARBA" id="ARBA00004604"/>
    </source>
</evidence>
<keyword evidence="7 12" id="KW-0694">RNA-binding</keyword>
<feature type="domain" description="SAM-dependent MTase RsmB/NOP-type" evidence="14">
    <location>
        <begin position="125"/>
        <end position="424"/>
    </location>
</feature>
<comment type="similarity">
    <text evidence="12">Belongs to the class I-like SAM-binding methyltransferase superfamily. RsmB/NOP family.</text>
</comment>
<dbReference type="EMBL" id="JANPWB010000005">
    <property type="protein sequence ID" value="KAJ1185018.1"/>
    <property type="molecule type" value="Genomic_DNA"/>
</dbReference>
<dbReference type="Pfam" id="PF01189">
    <property type="entry name" value="Methyltr_RsmB-F"/>
    <property type="match status" value="1"/>
</dbReference>
<evidence type="ECO:0000256" key="6">
    <source>
        <dbReference type="ARBA" id="ARBA00022691"/>
    </source>
</evidence>
<dbReference type="GO" id="GO:0003723">
    <property type="term" value="F:RNA binding"/>
    <property type="evidence" value="ECO:0007669"/>
    <property type="project" value="UniProtKB-UniRule"/>
</dbReference>
<dbReference type="Gene3D" id="3.40.50.150">
    <property type="entry name" value="Vaccinia Virus protein VP39"/>
    <property type="match status" value="1"/>
</dbReference>
<proteinExistence type="inferred from homology"/>
<dbReference type="GO" id="GO:0009383">
    <property type="term" value="F:rRNA (cytosine-C5-)-methyltransferase activity"/>
    <property type="evidence" value="ECO:0007669"/>
    <property type="project" value="UniProtKB-ARBA"/>
</dbReference>
<keyword evidence="6 12" id="KW-0949">S-adenosyl-L-methionine</keyword>
<dbReference type="InterPro" id="IPR023267">
    <property type="entry name" value="RCMT"/>
</dbReference>
<name>A0AAV7UBD3_PLEWA</name>
<dbReference type="GO" id="GO:0005730">
    <property type="term" value="C:nucleolus"/>
    <property type="evidence" value="ECO:0007669"/>
    <property type="project" value="UniProtKB-SubCell"/>
</dbReference>
<dbReference type="FunFam" id="3.30.70.1170:FF:000004">
    <property type="entry name" value="probable 28S rRNA (Cytosine-C(5))-methyltransferase isoform X2"/>
    <property type="match status" value="1"/>
</dbReference>
<accession>A0AAV7UBD3</accession>
<keyword evidence="2" id="KW-0698">rRNA processing</keyword>
<organism evidence="15 16">
    <name type="scientific">Pleurodeles waltl</name>
    <name type="common">Iberian ribbed newt</name>
    <dbReference type="NCBI Taxonomy" id="8319"/>
    <lineage>
        <taxon>Eukaryota</taxon>
        <taxon>Metazoa</taxon>
        <taxon>Chordata</taxon>
        <taxon>Craniata</taxon>
        <taxon>Vertebrata</taxon>
        <taxon>Euteleostomi</taxon>
        <taxon>Amphibia</taxon>
        <taxon>Batrachia</taxon>
        <taxon>Caudata</taxon>
        <taxon>Salamandroidea</taxon>
        <taxon>Salamandridae</taxon>
        <taxon>Pleurodelinae</taxon>
        <taxon>Pleurodeles</taxon>
    </lineage>
</organism>
<evidence type="ECO:0000256" key="10">
    <source>
        <dbReference type="ARBA" id="ARBA00069641"/>
    </source>
</evidence>
<keyword evidence="16" id="KW-1185">Reference proteome</keyword>
<evidence type="ECO:0000256" key="4">
    <source>
        <dbReference type="ARBA" id="ARBA00022603"/>
    </source>
</evidence>
<dbReference type="FunFam" id="3.40.50.150:FF:000139">
    <property type="entry name" value="probable 28S rRNA (Cytosine-C(5))-methyltransferase isoform X2"/>
    <property type="match status" value="1"/>
</dbReference>
<dbReference type="InterPro" id="IPR029063">
    <property type="entry name" value="SAM-dependent_MTases_sf"/>
</dbReference>
<dbReference type="Pfam" id="PF21153">
    <property type="entry name" value="NSUN5_N"/>
    <property type="match status" value="1"/>
</dbReference>
<dbReference type="PROSITE" id="PS51686">
    <property type="entry name" value="SAM_MT_RSMB_NOP"/>
    <property type="match status" value="1"/>
</dbReference>
<evidence type="ECO:0000256" key="5">
    <source>
        <dbReference type="ARBA" id="ARBA00022679"/>
    </source>
</evidence>
<evidence type="ECO:0000256" key="12">
    <source>
        <dbReference type="PROSITE-ProRule" id="PRU01023"/>
    </source>
</evidence>
<feature type="binding site" evidence="12">
    <location>
        <position position="257"/>
    </location>
    <ligand>
        <name>S-adenosyl-L-methionine</name>
        <dbReference type="ChEBI" id="CHEBI:59789"/>
    </ligand>
</feature>
<dbReference type="Pfam" id="PF21148">
    <property type="entry name" value="NSUN5_fdxn-like"/>
    <property type="match status" value="1"/>
</dbReference>
<evidence type="ECO:0000313" key="15">
    <source>
        <dbReference type="EMBL" id="KAJ1185018.1"/>
    </source>
</evidence>
<keyword evidence="9" id="KW-0539">Nucleus</keyword>
<keyword evidence="8" id="KW-0007">Acetylation</keyword>
<dbReference type="AlphaFoldDB" id="A0AAV7UBD3"/>
<evidence type="ECO:0000256" key="13">
    <source>
        <dbReference type="SAM" id="MobiDB-lite"/>
    </source>
</evidence>
<evidence type="ECO:0000256" key="3">
    <source>
        <dbReference type="ARBA" id="ARBA00022553"/>
    </source>
</evidence>
<comment type="caution">
    <text evidence="15">The sequence shown here is derived from an EMBL/GenBank/DDBJ whole genome shotgun (WGS) entry which is preliminary data.</text>
</comment>
<evidence type="ECO:0000313" key="16">
    <source>
        <dbReference type="Proteomes" id="UP001066276"/>
    </source>
</evidence>
<evidence type="ECO:0000256" key="2">
    <source>
        <dbReference type="ARBA" id="ARBA00022552"/>
    </source>
</evidence>
<dbReference type="InterPro" id="IPR049560">
    <property type="entry name" value="MeTrfase_RsmB-F_NOP2_cat"/>
</dbReference>
<feature type="binding site" evidence="12">
    <location>
        <position position="284"/>
    </location>
    <ligand>
        <name>S-adenosyl-L-methionine</name>
        <dbReference type="ChEBI" id="CHEBI:59789"/>
    </ligand>
</feature>
<keyword evidence="5 12" id="KW-0808">Transferase</keyword>
<dbReference type="PANTHER" id="PTHR22807:SF4">
    <property type="entry name" value="28S RRNA (CYTOSINE-C(5))-METHYLTRANSFERASE"/>
    <property type="match status" value="1"/>
</dbReference>
<keyword evidence="4 12" id="KW-0489">Methyltransferase</keyword>
<sequence length="484" mass="53877">MALYQVAAGILERAQRKEGAVKGLVYESGYKNIKQLYALVCETLRYSSILEGIINRTNLLREEKKLKMNVAKVLVYDILIGKGLKCGGVWKMIARKHQARLQADLARLKVKKKVSRTEDLLVPSEGAVKAPALPRYIRVNTLKTNAENVIDYFKRQGYAYLGRASSLQELGRLSGKQFLMDLHLPDILVFPPRTDFHKNYLYTAGHIILQDKASSLPAFLLDPTSGSHVIDACAAPGNKTSHLAALLKNKGKIFAFDMDTKRLATMGTLLLRAGVTCHQLANEDFLKVEPSDPKYSCVQHILLDPSCSGSGIVDRLNDLTDDDGSSSAERLQALASFQRKVLSHALRFPAVEHLVYSTCSVHQEENEDVVRHTLLENNAFRLVNALPSWPQRGLPVFPRAKCCLRASPTETLTNGFFVALFERKKGGEELLAQVSCKTAEQSDNNDEHVEKAEGNPLSVTKKKKKKKKKSQQAPLEKIQKSETV</sequence>
<protein>
    <recommendedName>
        <fullName evidence="10">28S rRNA (cytosine-C(5))-methyltransferase</fullName>
    </recommendedName>
    <alternativeName>
        <fullName evidence="11">NOL1/NOP2/Sun domain family member 5</fullName>
    </alternativeName>
</protein>
<keyword evidence="3" id="KW-0597">Phosphoprotein</keyword>
<dbReference type="InterPro" id="IPR001678">
    <property type="entry name" value="MeTrfase_RsmB-F_NOP2_dom"/>
</dbReference>
<gene>
    <name evidence="15" type="ORF">NDU88_001814</name>
</gene>
<reference evidence="15" key="1">
    <citation type="journal article" date="2022" name="bioRxiv">
        <title>Sequencing and chromosome-scale assembly of the giantPleurodeles waltlgenome.</title>
        <authorList>
            <person name="Brown T."/>
            <person name="Elewa A."/>
            <person name="Iarovenko S."/>
            <person name="Subramanian E."/>
            <person name="Araus A.J."/>
            <person name="Petzold A."/>
            <person name="Susuki M."/>
            <person name="Suzuki K.-i.T."/>
            <person name="Hayashi T."/>
            <person name="Toyoda A."/>
            <person name="Oliveira C."/>
            <person name="Osipova E."/>
            <person name="Leigh N.D."/>
            <person name="Simon A."/>
            <person name="Yun M.H."/>
        </authorList>
    </citation>
    <scope>NUCLEOTIDE SEQUENCE</scope>
    <source>
        <strain evidence="15">20211129_DDA</strain>
        <tissue evidence="15">Liver</tissue>
    </source>
</reference>
<feature type="active site" description="Nucleophile" evidence="12">
    <location>
        <position position="359"/>
    </location>
</feature>
<evidence type="ECO:0000256" key="9">
    <source>
        <dbReference type="ARBA" id="ARBA00023242"/>
    </source>
</evidence>
<evidence type="ECO:0000256" key="11">
    <source>
        <dbReference type="ARBA" id="ARBA00076890"/>
    </source>
</evidence>
<feature type="region of interest" description="Disordered" evidence="13">
    <location>
        <begin position="438"/>
        <end position="484"/>
    </location>
</feature>
<dbReference type="GO" id="GO:0070475">
    <property type="term" value="P:rRNA base methylation"/>
    <property type="evidence" value="ECO:0007669"/>
    <property type="project" value="TreeGrafter"/>
</dbReference>
<evidence type="ECO:0000256" key="7">
    <source>
        <dbReference type="ARBA" id="ARBA00022884"/>
    </source>
</evidence>
<dbReference type="SUPFAM" id="SSF53335">
    <property type="entry name" value="S-adenosyl-L-methionine-dependent methyltransferases"/>
    <property type="match status" value="1"/>
</dbReference>